<dbReference type="Proteomes" id="UP001476583">
    <property type="component" value="Chromosome"/>
</dbReference>
<keyword evidence="1" id="KW-1133">Transmembrane helix</keyword>
<proteinExistence type="predicted"/>
<sequence length="213" mass="24018">MSLQLTQCHPVSGMICRGQEAILNFYRSQWVWIAFAILAVLLLVAVNYEIKVVASVHKKDLGNGVVIYADDYVETGVWVFDCKYSRLISREPLSVLIAELEGNNKIAVYDSPLTEDELVLARDVIESVTKLPQWQKQLRYLYSILGEDSSLKTHMFDMLTSKDGQQWAVSVIQHIGNDGQSRFQITAEPYNNAIYVDYAKALQVAAKSCPIPQ</sequence>
<keyword evidence="1" id="KW-0812">Transmembrane</keyword>
<organism evidence="2 3">
    <name type="scientific">Ectopseudomonas mendocina</name>
    <name type="common">Pseudomonas mendocina</name>
    <dbReference type="NCBI Taxonomy" id="300"/>
    <lineage>
        <taxon>Bacteria</taxon>
        <taxon>Pseudomonadati</taxon>
        <taxon>Pseudomonadota</taxon>
        <taxon>Gammaproteobacteria</taxon>
        <taxon>Pseudomonadales</taxon>
        <taxon>Pseudomonadaceae</taxon>
        <taxon>Ectopseudomonas</taxon>
    </lineage>
</organism>
<keyword evidence="1" id="KW-0472">Membrane</keyword>
<reference evidence="2 3" key="1">
    <citation type="submission" date="2024-03" db="EMBL/GenBank/DDBJ databases">
        <title>Complete genome of BD2.</title>
        <authorList>
            <person name="Cao G."/>
        </authorList>
    </citation>
    <scope>NUCLEOTIDE SEQUENCE [LARGE SCALE GENOMIC DNA]</scope>
    <source>
        <strain evidence="2 3">BD2</strain>
    </source>
</reference>
<evidence type="ECO:0000313" key="2">
    <source>
        <dbReference type="EMBL" id="WXL25264.1"/>
    </source>
</evidence>
<evidence type="ECO:0000256" key="1">
    <source>
        <dbReference type="SAM" id="Phobius"/>
    </source>
</evidence>
<dbReference type="EMBL" id="CP148074">
    <property type="protein sequence ID" value="WXL25264.1"/>
    <property type="molecule type" value="Genomic_DNA"/>
</dbReference>
<feature type="transmembrane region" description="Helical" evidence="1">
    <location>
        <begin position="30"/>
        <end position="50"/>
    </location>
</feature>
<keyword evidence="3" id="KW-1185">Reference proteome</keyword>
<accession>A0ABZ2RMA5</accession>
<protein>
    <recommendedName>
        <fullName evidence="4">Transmembrane protein</fullName>
    </recommendedName>
</protein>
<evidence type="ECO:0008006" key="4">
    <source>
        <dbReference type="Google" id="ProtNLM"/>
    </source>
</evidence>
<gene>
    <name evidence="2" type="ORF">WG219_18470</name>
</gene>
<evidence type="ECO:0000313" key="3">
    <source>
        <dbReference type="Proteomes" id="UP001476583"/>
    </source>
</evidence>
<name>A0ABZ2RMA5_ECTME</name>